<dbReference type="InterPro" id="IPR057708">
    <property type="entry name" value="DUF7948"/>
</dbReference>
<dbReference type="RefSeq" id="WP_261197945.1">
    <property type="nucleotide sequence ID" value="NZ_JAMXFA010000059.1"/>
</dbReference>
<dbReference type="InterPro" id="IPR010620">
    <property type="entry name" value="SBBP_repeat"/>
</dbReference>
<accession>A0ABT2NEZ3</accession>
<sequence length="987" mass="105043">MDNLVPESDWDLTPTIHSTLVPFDHQLASLQNPQGLGEKPVSLSLPADAIPASLGNLPLSFIANVGQLDPEVEFLVQGAQHDIFFTPDEIVLSKSQVIDDETISHQVKVSFADANPDPTIEAIAPLPGVANFITGDDPSQWHENIPTYQGIAYQNLYDGIDLIYRGDEGELKSEFIVNPGVDPGQIRMNYTGGDRLNIREDGALVIETPFGELVESAPYLYQDINGERVTVSGAYQLYNNAQVGFTIGEYDRSHPLAIDPTLEYTTYLGGSQFDSARDISVDEAGNIYLIGDVSSPDFPTTGNPAVPGKAFISKLSNNGTLLYTTFLGGNGFNQGEGIATDNAGNAYVTGVTLSNDFPILNAIQGNSSLSHQAFIAKLSNTGSLVYSTLFGGSVFDAARSIAADNNGNVYVTGETTSADFPILNAIQPAYGGTQNNFSLTLGDAFAVKLSSEGQLVYSTYLGGNNDDGGLGIATDGNGNAYITGATYSNNFPIQNGLQSTFGGVQDAFITKLGGDGNLVYSTYIGGTGSELGESIAVDTNQNVYITGTVNAPLLPVIDPLPAAPAIADRTFSDPSAAQFPPENGSPRTFSFSPPINPFEENLGDSQSAFVTKLANDGSRLIYSLLFGGSNNNGTGIAVDNSGNFYVTGTTNSDNFFKVNAFQGYSGQGDAFVTKFSVNGSVEYSTYLGGTAEDTSIGIEVDNAGTVYVAGNTYSGDLPNSLNRFGGNFNAFVAKITPQSGPRVELPFINLIDAFSTSNGGAILMGTPLGNVLFDESFYLATNPAVAEAVTSGVFPNGFEHFFSFGQFEGRQPSPFYNEGRYLAQNPDVAAAVAAGAIRSGFEHFRNFGLLEGRDRRTQLFHEGYYLNTYPDIAAAVAGNLNNLGFSHYIQFGQREGRNPNRFFNEGFYRSIYPDVAAAISAGSLASGFEHFAFAGEKEGRQPSPLFNEQFYRATYPDIDAAVAAGNFPSGFDHFLRFGAREGRAGVG</sequence>
<gene>
    <name evidence="2" type="ORF">NG792_26430</name>
</gene>
<dbReference type="Pfam" id="PF25778">
    <property type="entry name" value="DUF7948"/>
    <property type="match status" value="1"/>
</dbReference>
<dbReference type="PANTHER" id="PTHR35580:SF1">
    <property type="entry name" value="PHYTASE-LIKE DOMAIN-CONTAINING PROTEIN"/>
    <property type="match status" value="1"/>
</dbReference>
<name>A0ABT2NEZ3_9CYAN</name>
<dbReference type="Pfam" id="PF06739">
    <property type="entry name" value="SBBP"/>
    <property type="match status" value="6"/>
</dbReference>
<dbReference type="InterPro" id="IPR011042">
    <property type="entry name" value="6-blade_b-propeller_TolB-like"/>
</dbReference>
<evidence type="ECO:0000259" key="1">
    <source>
        <dbReference type="Pfam" id="PF25778"/>
    </source>
</evidence>
<dbReference type="Gene3D" id="2.120.10.30">
    <property type="entry name" value="TolB, C-terminal domain"/>
    <property type="match status" value="2"/>
</dbReference>
<evidence type="ECO:0000313" key="3">
    <source>
        <dbReference type="Proteomes" id="UP001525961"/>
    </source>
</evidence>
<protein>
    <submittedName>
        <fullName evidence="2">SBBP repeat-containing protein</fullName>
    </submittedName>
</protein>
<dbReference type="InterPro" id="IPR052918">
    <property type="entry name" value="Motility_Chemotaxis_Reg"/>
</dbReference>
<feature type="domain" description="DUF7948" evidence="1">
    <location>
        <begin position="61"/>
        <end position="261"/>
    </location>
</feature>
<reference evidence="2 3" key="1">
    <citation type="journal article" date="2022" name="Front. Microbiol.">
        <title>High genomic differentiation and limited gene flow indicate recent cryptic speciation within the genus Laspinema (cyanobacteria).</title>
        <authorList>
            <person name="Stanojkovic A."/>
            <person name="Skoupy S."/>
            <person name="Skaloud P."/>
            <person name="Dvorak P."/>
        </authorList>
    </citation>
    <scope>NUCLEOTIDE SEQUENCE [LARGE SCALE GENOMIC DNA]</scope>
    <source>
        <strain evidence="2 3">D3b</strain>
    </source>
</reference>
<dbReference type="Proteomes" id="UP001525961">
    <property type="component" value="Unassembled WGS sequence"/>
</dbReference>
<evidence type="ECO:0000313" key="2">
    <source>
        <dbReference type="EMBL" id="MCT7981266.1"/>
    </source>
</evidence>
<dbReference type="EMBL" id="JAMXFA010000059">
    <property type="protein sequence ID" value="MCT7981266.1"/>
    <property type="molecule type" value="Genomic_DNA"/>
</dbReference>
<dbReference type="PANTHER" id="PTHR35580">
    <property type="entry name" value="CELL SURFACE GLYCOPROTEIN (S-LAYER PROTEIN)-LIKE PROTEIN"/>
    <property type="match status" value="1"/>
</dbReference>
<organism evidence="2 3">
    <name type="scientific">Laspinema olomoucense D3b</name>
    <dbReference type="NCBI Taxonomy" id="2953688"/>
    <lineage>
        <taxon>Bacteria</taxon>
        <taxon>Bacillati</taxon>
        <taxon>Cyanobacteriota</taxon>
        <taxon>Cyanophyceae</taxon>
        <taxon>Oscillatoriophycideae</taxon>
        <taxon>Oscillatoriales</taxon>
        <taxon>Laspinemataceae</taxon>
        <taxon>Laspinema</taxon>
        <taxon>Laspinema olomoucense</taxon>
    </lineage>
</organism>
<dbReference type="SUPFAM" id="SSF101898">
    <property type="entry name" value="NHL repeat"/>
    <property type="match status" value="2"/>
</dbReference>
<keyword evidence="3" id="KW-1185">Reference proteome</keyword>
<comment type="caution">
    <text evidence="2">The sequence shown here is derived from an EMBL/GenBank/DDBJ whole genome shotgun (WGS) entry which is preliminary data.</text>
</comment>
<proteinExistence type="predicted"/>